<proteinExistence type="predicted"/>
<dbReference type="RefSeq" id="WP_213536750.1">
    <property type="nucleotide sequence ID" value="NZ_BOVQ01000009.1"/>
</dbReference>
<protein>
    <submittedName>
        <fullName evidence="4">DUF916 and DUF3324 domain-containing protein</fullName>
    </submittedName>
</protein>
<evidence type="ECO:0000313" key="4">
    <source>
        <dbReference type="EMBL" id="MFC4653020.1"/>
    </source>
</evidence>
<evidence type="ECO:0000256" key="1">
    <source>
        <dbReference type="SAM" id="Phobius"/>
    </source>
</evidence>
<gene>
    <name evidence="4" type="ORF">ACFO26_08875</name>
</gene>
<sequence>MIGFTFLTVSKVQASTSGFTVNPIFPNNQLNKNQGYFDLVMKPGQKQTISIELSNTTSNPITVDTSFATATTNNNGLAVYDTKNKASDKSLKYKIEDYVSIPSQYKEVTIPANATTTINIVATMPKANFNGVMAGGLGFKEKTNNKPKAKSQSVSIINEYRYVVALIMQQNQTIIAPKLSMNGVEASQVNGRNVISSNLENSAATYLKDMNTQAVVQGITDKNIKYSYEGKAMKMAPNSNFNFAVPVSIQGNPNGEYSKPLKAGKYQLSMTVYGGKDGNGKYAEQVNGLATRYDYKWTFQKEFTISHPKAKQLNASDPTINHKNTDSVDLLTIIGAVLILLLVFIFLMMRRRRRDKAQS</sequence>
<evidence type="ECO:0000259" key="3">
    <source>
        <dbReference type="Pfam" id="PF11797"/>
    </source>
</evidence>
<feature type="domain" description="WxL Interacting Protein peptidoglycan binding" evidence="2">
    <location>
        <begin position="19"/>
        <end position="141"/>
    </location>
</feature>
<keyword evidence="1" id="KW-0472">Membrane</keyword>
<feature type="transmembrane region" description="Helical" evidence="1">
    <location>
        <begin position="330"/>
        <end position="349"/>
    </location>
</feature>
<evidence type="ECO:0000313" key="5">
    <source>
        <dbReference type="Proteomes" id="UP001595987"/>
    </source>
</evidence>
<accession>A0ABV9JHZ0</accession>
<dbReference type="Proteomes" id="UP001595987">
    <property type="component" value="Unassembled WGS sequence"/>
</dbReference>
<name>A0ABV9JHZ0_9LACT</name>
<dbReference type="InterPro" id="IPR010317">
    <property type="entry name" value="WxLIP_PGBD"/>
</dbReference>
<evidence type="ECO:0000259" key="2">
    <source>
        <dbReference type="Pfam" id="PF06030"/>
    </source>
</evidence>
<dbReference type="InterPro" id="IPR021759">
    <property type="entry name" value="WxLIP_HBD"/>
</dbReference>
<dbReference type="Pfam" id="PF11797">
    <property type="entry name" value="WxLIP_HBD"/>
    <property type="match status" value="1"/>
</dbReference>
<keyword evidence="5" id="KW-1185">Reference proteome</keyword>
<comment type="caution">
    <text evidence="4">The sequence shown here is derived from an EMBL/GenBank/DDBJ whole genome shotgun (WGS) entry which is preliminary data.</text>
</comment>
<organism evidence="4 5">
    <name type="scientific">Lactococcus nasutitermitis</name>
    <dbReference type="NCBI Taxonomy" id="1652957"/>
    <lineage>
        <taxon>Bacteria</taxon>
        <taxon>Bacillati</taxon>
        <taxon>Bacillota</taxon>
        <taxon>Bacilli</taxon>
        <taxon>Lactobacillales</taxon>
        <taxon>Streptococcaceae</taxon>
        <taxon>Lactococcus</taxon>
    </lineage>
</organism>
<dbReference type="EMBL" id="JBHSGD010000007">
    <property type="protein sequence ID" value="MFC4653020.1"/>
    <property type="molecule type" value="Genomic_DNA"/>
</dbReference>
<keyword evidence="1" id="KW-1133">Transmembrane helix</keyword>
<dbReference type="Pfam" id="PF06030">
    <property type="entry name" value="WxLIP_PGBD"/>
    <property type="match status" value="1"/>
</dbReference>
<keyword evidence="1" id="KW-0812">Transmembrane</keyword>
<reference evidence="5" key="1">
    <citation type="journal article" date="2019" name="Int. J. Syst. Evol. Microbiol.">
        <title>The Global Catalogue of Microorganisms (GCM) 10K type strain sequencing project: providing services to taxonomists for standard genome sequencing and annotation.</title>
        <authorList>
            <consortium name="The Broad Institute Genomics Platform"/>
            <consortium name="The Broad Institute Genome Sequencing Center for Infectious Disease"/>
            <person name="Wu L."/>
            <person name="Ma J."/>
        </authorList>
    </citation>
    <scope>NUCLEOTIDE SEQUENCE [LARGE SCALE GENOMIC DNA]</scope>
    <source>
        <strain evidence="5">CCUG 63287</strain>
    </source>
</reference>
<feature type="domain" description="WxL Interacting Protein host binding" evidence="3">
    <location>
        <begin position="152"/>
        <end position="314"/>
    </location>
</feature>